<dbReference type="Gene3D" id="2.40.170.20">
    <property type="entry name" value="TonB-dependent receptor, beta-barrel domain"/>
    <property type="match status" value="1"/>
</dbReference>
<keyword evidence="5 9" id="KW-0798">TonB box</keyword>
<evidence type="ECO:0000256" key="4">
    <source>
        <dbReference type="ARBA" id="ARBA00022692"/>
    </source>
</evidence>
<dbReference type="EMBL" id="PJCH01000010">
    <property type="protein sequence ID" value="PQA87020.1"/>
    <property type="molecule type" value="Genomic_DNA"/>
</dbReference>
<proteinExistence type="inferred from homology"/>
<evidence type="ECO:0000313" key="13">
    <source>
        <dbReference type="EMBL" id="PQA87020.1"/>
    </source>
</evidence>
<dbReference type="AlphaFoldDB" id="A0A2S7K3D8"/>
<feature type="domain" description="TonB-dependent receptor-like beta-barrel" evidence="11">
    <location>
        <begin position="293"/>
        <end position="662"/>
    </location>
</feature>
<evidence type="ECO:0008006" key="15">
    <source>
        <dbReference type="Google" id="ProtNLM"/>
    </source>
</evidence>
<evidence type="ECO:0000256" key="2">
    <source>
        <dbReference type="ARBA" id="ARBA00022448"/>
    </source>
</evidence>
<evidence type="ECO:0000313" key="14">
    <source>
        <dbReference type="Proteomes" id="UP000239504"/>
    </source>
</evidence>
<dbReference type="Gene3D" id="2.170.130.10">
    <property type="entry name" value="TonB-dependent receptor, plug domain"/>
    <property type="match status" value="1"/>
</dbReference>
<dbReference type="InterPro" id="IPR000531">
    <property type="entry name" value="Beta-barrel_TonB"/>
</dbReference>
<feature type="signal peptide" evidence="10">
    <location>
        <begin position="1"/>
        <end position="21"/>
    </location>
</feature>
<keyword evidence="2 8" id="KW-0813">Transport</keyword>
<keyword evidence="4 8" id="KW-0812">Transmembrane</keyword>
<dbReference type="GO" id="GO:0015344">
    <property type="term" value="F:siderophore uptake transmembrane transporter activity"/>
    <property type="evidence" value="ECO:0007669"/>
    <property type="project" value="TreeGrafter"/>
</dbReference>
<comment type="subcellular location">
    <subcellularLocation>
        <location evidence="1 8">Cell outer membrane</location>
        <topology evidence="1 8">Multi-pass membrane protein</topology>
    </subcellularLocation>
</comment>
<evidence type="ECO:0000256" key="6">
    <source>
        <dbReference type="ARBA" id="ARBA00023136"/>
    </source>
</evidence>
<protein>
    <recommendedName>
        <fullName evidence="15">TonB-dependent receptor</fullName>
    </recommendedName>
</protein>
<dbReference type="Proteomes" id="UP000239504">
    <property type="component" value="Unassembled WGS sequence"/>
</dbReference>
<dbReference type="RefSeq" id="WP_104830578.1">
    <property type="nucleotide sequence ID" value="NZ_PJCH01000010.1"/>
</dbReference>
<evidence type="ECO:0000256" key="7">
    <source>
        <dbReference type="ARBA" id="ARBA00023237"/>
    </source>
</evidence>
<evidence type="ECO:0000259" key="11">
    <source>
        <dbReference type="Pfam" id="PF00593"/>
    </source>
</evidence>
<dbReference type="InterPro" id="IPR039426">
    <property type="entry name" value="TonB-dep_rcpt-like"/>
</dbReference>
<evidence type="ECO:0000259" key="12">
    <source>
        <dbReference type="Pfam" id="PF07715"/>
    </source>
</evidence>
<feature type="chain" id="PRO_5015727907" description="TonB-dependent receptor" evidence="10">
    <location>
        <begin position="22"/>
        <end position="701"/>
    </location>
</feature>
<evidence type="ECO:0000256" key="8">
    <source>
        <dbReference type="PROSITE-ProRule" id="PRU01360"/>
    </source>
</evidence>
<keyword evidence="14" id="KW-1185">Reference proteome</keyword>
<dbReference type="PANTHER" id="PTHR30069:SF39">
    <property type="entry name" value="BLL6183 PROTEIN"/>
    <property type="match status" value="1"/>
</dbReference>
<comment type="caution">
    <text evidence="13">The sequence shown here is derived from an EMBL/GenBank/DDBJ whole genome shotgun (WGS) entry which is preliminary data.</text>
</comment>
<evidence type="ECO:0000256" key="1">
    <source>
        <dbReference type="ARBA" id="ARBA00004571"/>
    </source>
</evidence>
<accession>A0A2S7K3D8</accession>
<dbReference type="InterPro" id="IPR012910">
    <property type="entry name" value="Plug_dom"/>
</dbReference>
<keyword evidence="3 8" id="KW-1134">Transmembrane beta strand</keyword>
<evidence type="ECO:0000256" key="9">
    <source>
        <dbReference type="RuleBase" id="RU003357"/>
    </source>
</evidence>
<dbReference type="GO" id="GO:0044718">
    <property type="term" value="P:siderophore transmembrane transport"/>
    <property type="evidence" value="ECO:0007669"/>
    <property type="project" value="TreeGrafter"/>
</dbReference>
<reference evidence="13 14" key="1">
    <citation type="submission" date="2017-12" db="EMBL/GenBank/DDBJ databases">
        <authorList>
            <person name="Hurst M.R.H."/>
        </authorList>
    </citation>
    <scope>NUCLEOTIDE SEQUENCE [LARGE SCALE GENOMIC DNA]</scope>
    <source>
        <strain evidence="13 14">SY-3-19</strain>
    </source>
</reference>
<comment type="similarity">
    <text evidence="8 9">Belongs to the TonB-dependent receptor family.</text>
</comment>
<evidence type="ECO:0000256" key="5">
    <source>
        <dbReference type="ARBA" id="ARBA00023077"/>
    </source>
</evidence>
<name>A0A2S7K3D8_9PROT</name>
<dbReference type="OrthoDB" id="9760620at2"/>
<keyword evidence="7 8" id="KW-0998">Cell outer membrane</keyword>
<dbReference type="PANTHER" id="PTHR30069">
    <property type="entry name" value="TONB-DEPENDENT OUTER MEMBRANE RECEPTOR"/>
    <property type="match status" value="1"/>
</dbReference>
<dbReference type="SUPFAM" id="SSF56935">
    <property type="entry name" value="Porins"/>
    <property type="match status" value="1"/>
</dbReference>
<dbReference type="InterPro" id="IPR036942">
    <property type="entry name" value="Beta-barrel_TonB_sf"/>
</dbReference>
<evidence type="ECO:0000256" key="10">
    <source>
        <dbReference type="SAM" id="SignalP"/>
    </source>
</evidence>
<keyword evidence="6 8" id="KW-0472">Membrane</keyword>
<dbReference type="Pfam" id="PF00593">
    <property type="entry name" value="TonB_dep_Rec_b-barrel"/>
    <property type="match status" value="1"/>
</dbReference>
<feature type="domain" description="TonB-dependent receptor plug" evidence="12">
    <location>
        <begin position="46"/>
        <end position="153"/>
    </location>
</feature>
<dbReference type="InterPro" id="IPR037066">
    <property type="entry name" value="Plug_dom_sf"/>
</dbReference>
<dbReference type="GO" id="GO:0009279">
    <property type="term" value="C:cell outer membrane"/>
    <property type="evidence" value="ECO:0007669"/>
    <property type="project" value="UniProtKB-SubCell"/>
</dbReference>
<evidence type="ECO:0000256" key="3">
    <source>
        <dbReference type="ARBA" id="ARBA00022452"/>
    </source>
</evidence>
<dbReference type="Pfam" id="PF07715">
    <property type="entry name" value="Plug"/>
    <property type="match status" value="1"/>
</dbReference>
<gene>
    <name evidence="13" type="ORF">CW354_13280</name>
</gene>
<organism evidence="13 14">
    <name type="scientific">Hyphococcus luteus</name>
    <dbReference type="NCBI Taxonomy" id="2058213"/>
    <lineage>
        <taxon>Bacteria</taxon>
        <taxon>Pseudomonadati</taxon>
        <taxon>Pseudomonadota</taxon>
        <taxon>Alphaproteobacteria</taxon>
        <taxon>Parvularculales</taxon>
        <taxon>Parvularculaceae</taxon>
        <taxon>Hyphococcus</taxon>
    </lineage>
</organism>
<dbReference type="PROSITE" id="PS52016">
    <property type="entry name" value="TONB_DEPENDENT_REC_3"/>
    <property type="match status" value="1"/>
</dbReference>
<sequence length="701" mass="75243">MNIKPALMASAAALSFATAAAADDPLVSPPGLLRDRPLEDMTEWEKPAAGTSISANDYVDNYANDAGGAFFFAPGVSVNNLDLAEPRIVIRGFTMGNRTHRATVNVFRDGAPLTDIHGDTHLAEVDLLAVSEVSVLRGGGGDLKYVGDNLGGAVNFISPTGRTARAPRAVRFDAGATKDGKPGGQAHAELAAAAGALDYFASVTGRYETGFRDNNQRIDALFYGNIGYEFSPGFRTRFFIDASRSDDEYAGGLNEAQLADDISQDMPAITLGPLFPGGPIIEFAGGADDSEIGRKLTTARLANVTNFDLFGVAFEGGGHYLRRDVLAPQIDFAGVLDSNGGEWGVNLAARRKVRLWIFDTDLRLGGTYGSGSKDVDWYENLDGEKGDLAAATIQKSKKITGFVEAAVSPISKLVVDLGVKFVKTERTLTVDGDPDSETYTGVAARGGVTYQLAKALQVFANAARSYEPPSFGELVSGDPEDIIGLEEQDSFSYEGGLRGRINDWVGWEVAYFNTSIEGEIINVEEPETNGFGDALVNMDKTRHRGAEAALDINFFPGAFSRRGHALTLRNVYNYNDFRIVDSGYLGLDGNRLAGLPQHVYRGELRYSAGDKWFAGVNVEIGAGDYYADHENEVSAPGYTVVGFSAGYRMSDNLEIYASGENLTDKHYAAGLTPVLSQDLSDGRIYTPGVGVSLYGGLRYRF</sequence>
<keyword evidence="10" id="KW-0732">Signal</keyword>